<gene>
    <name evidence="12" type="primary">TBLA0A09380</name>
    <name evidence="12" type="ORF">TBLA_0A09380</name>
</gene>
<proteinExistence type="inferred from homology"/>
<dbReference type="Proteomes" id="UP000002866">
    <property type="component" value="Chromosome 1"/>
</dbReference>
<dbReference type="GO" id="GO:0030174">
    <property type="term" value="P:regulation of DNA-templated DNA replication initiation"/>
    <property type="evidence" value="ECO:0007669"/>
    <property type="project" value="EnsemblFungi"/>
</dbReference>
<dbReference type="STRING" id="1071380.I2GX71"/>
<dbReference type="InterPro" id="IPR041564">
    <property type="entry name" value="Sld7_N"/>
</dbReference>
<dbReference type="Pfam" id="PF18596">
    <property type="entry name" value="Sld7_C"/>
    <property type="match status" value="1"/>
</dbReference>
<dbReference type="RefSeq" id="XP_004178242.1">
    <property type="nucleotide sequence ID" value="XM_004178194.1"/>
</dbReference>
<dbReference type="GO" id="GO:0031261">
    <property type="term" value="C:DNA replication preinitiation complex"/>
    <property type="evidence" value="ECO:0007669"/>
    <property type="project" value="EnsemblFungi"/>
</dbReference>
<comment type="subcellular location">
    <subcellularLocation>
        <location evidence="2">Cytoplasm</location>
        <location evidence="2">Cytoskeleton</location>
        <location evidence="2">Spindle pole</location>
    </subcellularLocation>
    <subcellularLocation>
        <location evidence="1">Nucleus</location>
    </subcellularLocation>
</comment>
<evidence type="ECO:0000256" key="4">
    <source>
        <dbReference type="ARBA" id="ARBA00017231"/>
    </source>
</evidence>
<accession>I2GX71</accession>
<reference evidence="12 13" key="1">
    <citation type="journal article" date="2011" name="Proc. Natl. Acad. Sci. U.S.A.">
        <title>Evolutionary erosion of yeast sex chromosomes by mating-type switching accidents.</title>
        <authorList>
            <person name="Gordon J.L."/>
            <person name="Armisen D."/>
            <person name="Proux-Wera E."/>
            <person name="Oheigeartaigh S.S."/>
            <person name="Byrne K.P."/>
            <person name="Wolfe K.H."/>
        </authorList>
    </citation>
    <scope>NUCLEOTIDE SEQUENCE [LARGE SCALE GENOMIC DNA]</scope>
    <source>
        <strain evidence="13">ATCC 34711 / CBS 6284 / DSM 70876 / NBRC 10599 / NRRL Y-10934 / UCD 77-7</strain>
    </source>
</reference>
<evidence type="ECO:0000259" key="11">
    <source>
        <dbReference type="Pfam" id="PF18636"/>
    </source>
</evidence>
<evidence type="ECO:0000256" key="8">
    <source>
        <dbReference type="ARBA" id="ARBA00023242"/>
    </source>
</evidence>
<evidence type="ECO:0000259" key="10">
    <source>
        <dbReference type="Pfam" id="PF18596"/>
    </source>
</evidence>
<keyword evidence="8" id="KW-0539">Nucleus</keyword>
<evidence type="ECO:0000256" key="6">
    <source>
        <dbReference type="ARBA" id="ARBA00022705"/>
    </source>
</evidence>
<organism evidence="12 13">
    <name type="scientific">Henningerozyma blattae (strain ATCC 34711 / CBS 6284 / DSM 70876 / NBRC 10599 / NRRL Y-10934 / UCD 77-7)</name>
    <name type="common">Yeast</name>
    <name type="synonym">Tetrapisispora blattae</name>
    <dbReference type="NCBI Taxonomy" id="1071380"/>
    <lineage>
        <taxon>Eukaryota</taxon>
        <taxon>Fungi</taxon>
        <taxon>Dikarya</taxon>
        <taxon>Ascomycota</taxon>
        <taxon>Saccharomycotina</taxon>
        <taxon>Saccharomycetes</taxon>
        <taxon>Saccharomycetales</taxon>
        <taxon>Saccharomycetaceae</taxon>
        <taxon>Henningerozyma</taxon>
    </lineage>
</organism>
<dbReference type="GO" id="GO:0006260">
    <property type="term" value="P:DNA replication"/>
    <property type="evidence" value="ECO:0007669"/>
    <property type="project" value="UniProtKB-KW"/>
</dbReference>
<dbReference type="GO" id="GO:0000922">
    <property type="term" value="C:spindle pole"/>
    <property type="evidence" value="ECO:0007669"/>
    <property type="project" value="UniProtKB-SubCell"/>
</dbReference>
<dbReference type="InterPro" id="IPR041260">
    <property type="entry name" value="Sld7_C"/>
</dbReference>
<dbReference type="Pfam" id="PF18636">
    <property type="entry name" value="Sld7_N"/>
    <property type="match status" value="1"/>
</dbReference>
<protein>
    <recommendedName>
        <fullName evidence="4">Mitochondrial morphogenesis protein SLD7</fullName>
    </recommendedName>
</protein>
<feature type="domain" description="Sld7 C-terminal" evidence="10">
    <location>
        <begin position="246"/>
        <end position="324"/>
    </location>
</feature>
<dbReference type="GO" id="GO:0000775">
    <property type="term" value="C:chromosome, centromeric region"/>
    <property type="evidence" value="ECO:0007669"/>
    <property type="project" value="EnsemblFungi"/>
</dbReference>
<dbReference type="HOGENOM" id="CLU_072105_0_0_1"/>
<dbReference type="EMBL" id="HE806316">
    <property type="protein sequence ID" value="CCH58723.1"/>
    <property type="molecule type" value="Genomic_DNA"/>
</dbReference>
<evidence type="ECO:0000256" key="5">
    <source>
        <dbReference type="ARBA" id="ARBA00022490"/>
    </source>
</evidence>
<evidence type="ECO:0000256" key="7">
    <source>
        <dbReference type="ARBA" id="ARBA00023212"/>
    </source>
</evidence>
<dbReference type="OrthoDB" id="4063051at2759"/>
<evidence type="ECO:0000256" key="9">
    <source>
        <dbReference type="ARBA" id="ARBA00023306"/>
    </source>
</evidence>
<dbReference type="FunCoup" id="I2GX71">
    <property type="interactions" value="15"/>
</dbReference>
<dbReference type="eggNOG" id="ENOG502RZIJ">
    <property type="taxonomic scope" value="Eukaryota"/>
</dbReference>
<dbReference type="KEGG" id="tbl:TBLA_0A09380"/>
<comment type="similarity">
    <text evidence="3">Belongs to the SLD7 family.</text>
</comment>
<evidence type="ECO:0000256" key="3">
    <source>
        <dbReference type="ARBA" id="ARBA00009044"/>
    </source>
</evidence>
<name>I2GX71_HENB6</name>
<evidence type="ECO:0000256" key="1">
    <source>
        <dbReference type="ARBA" id="ARBA00004123"/>
    </source>
</evidence>
<keyword evidence="9" id="KW-0131">Cell cycle</keyword>
<dbReference type="GeneID" id="14493489"/>
<keyword evidence="7" id="KW-0206">Cytoskeleton</keyword>
<evidence type="ECO:0000313" key="12">
    <source>
        <dbReference type="EMBL" id="CCH58723.1"/>
    </source>
</evidence>
<dbReference type="InParanoid" id="I2GX71"/>
<evidence type="ECO:0000256" key="2">
    <source>
        <dbReference type="ARBA" id="ARBA00004647"/>
    </source>
</evidence>
<feature type="domain" description="Sld7 N-terminal" evidence="11">
    <location>
        <begin position="1"/>
        <end position="150"/>
    </location>
</feature>
<keyword evidence="13" id="KW-1185">Reference proteome</keyword>
<keyword evidence="5" id="KW-0963">Cytoplasm</keyword>
<evidence type="ECO:0000313" key="13">
    <source>
        <dbReference type="Proteomes" id="UP000002866"/>
    </source>
</evidence>
<keyword evidence="6" id="KW-0235">DNA replication</keyword>
<dbReference type="AlphaFoldDB" id="I2GX71"/>
<sequence length="326" mass="37885">MHKVGVLKFTLGGHSSTHNEITLRDVQLWEQKNNNHESPSEDQNLTEPVHTYKGKFFQYVSLSRLPNWCFPIDNYGNNQDGNQSVTFTTSSTTLAYFKSKLKTFDRGIVVEISVMDDTRLIDHLFIIFYSSNKYNNSKNHNIHWFILDLRKKSQIDSKVLELQKQLNKNRPQLEKRLIEKPLLHHSNTLDLGTLIKRKASNDSLMGNDNNNLLKTKYEDPLLSHGTFSDTQKLIQNNIVKRDRRIQFKETLSKLILSGLRLRGIPNSQPGFQKLFRTTYDSAEFAHRNDLKKLVSNNSSKKTMDEYLSFETLQDTVETLLTLYTRS</sequence>